<accession>A0A4Y4BCW4</accession>
<evidence type="ECO:0000313" key="2">
    <source>
        <dbReference type="Proteomes" id="UP000317410"/>
    </source>
</evidence>
<reference evidence="1 2" key="1">
    <citation type="submission" date="2019-06" db="EMBL/GenBank/DDBJ databases">
        <title>Whole genome shotgun sequence of Microbacterium liquefaciens NBRC 15037.</title>
        <authorList>
            <person name="Hosoyama A."/>
            <person name="Uohara A."/>
            <person name="Ohji S."/>
            <person name="Ichikawa N."/>
        </authorList>
    </citation>
    <scope>NUCLEOTIDE SEQUENCE [LARGE SCALE GENOMIC DNA]</scope>
    <source>
        <strain evidence="1 2">NBRC 15037</strain>
    </source>
</reference>
<dbReference type="Proteomes" id="UP000317410">
    <property type="component" value="Unassembled WGS sequence"/>
</dbReference>
<dbReference type="AlphaFoldDB" id="A0A4Y4BCW4"/>
<comment type="caution">
    <text evidence="1">The sequence shown here is derived from an EMBL/GenBank/DDBJ whole genome shotgun (WGS) entry which is preliminary data.</text>
</comment>
<protein>
    <submittedName>
        <fullName evidence="1">Uncharacterized protein</fullName>
    </submittedName>
</protein>
<gene>
    <name evidence="1" type="ORF">MLI01_31650</name>
</gene>
<name>A0A4Y4BCW4_MICMQ</name>
<sequence length="262" mass="29418">MPGTPGVLITPLKTSTSFLECRMDVPSEAIESMGRAVDRSQRKSSVNFPIAYVKRGDRTPSAARMLQSHELRLKLHMTLVMQATKAPHTLPDRPTQSLARLMNLSPDTGPRRASDAMKWLKAENFIRSQPQPDGKPGLLLLHPDGSGDEWEGNGARWVGVPFSLWTNMWILRLSGKAIAVLMALLELNGGETDPDGALMDGHRKRQYGLSDDTWTRATKELESFGILRTKSVYWGDDDFQVRRRKRYFIVKGALESTPNWTD</sequence>
<dbReference type="EMBL" id="BJNQ01000034">
    <property type="protein sequence ID" value="GEC77020.1"/>
    <property type="molecule type" value="Genomic_DNA"/>
</dbReference>
<evidence type="ECO:0000313" key="1">
    <source>
        <dbReference type="EMBL" id="GEC77020.1"/>
    </source>
</evidence>
<proteinExistence type="predicted"/>
<organism evidence="1 2">
    <name type="scientific">Microbacterium maritypicum</name>
    <name type="common">Microbacterium liquefaciens</name>
    <dbReference type="NCBI Taxonomy" id="33918"/>
    <lineage>
        <taxon>Bacteria</taxon>
        <taxon>Bacillati</taxon>
        <taxon>Actinomycetota</taxon>
        <taxon>Actinomycetes</taxon>
        <taxon>Micrococcales</taxon>
        <taxon>Microbacteriaceae</taxon>
        <taxon>Microbacterium</taxon>
    </lineage>
</organism>